<dbReference type="SUPFAM" id="SSF54665">
    <property type="entry name" value="CO dehydrogenase molybdoprotein N-domain-like"/>
    <property type="match status" value="1"/>
</dbReference>
<evidence type="ECO:0000313" key="4">
    <source>
        <dbReference type="EMBL" id="KRR20015.1"/>
    </source>
</evidence>
<dbReference type="Gene3D" id="3.30.365.10">
    <property type="entry name" value="Aldehyde oxidase/xanthine dehydrogenase, molybdopterin binding domain"/>
    <property type="match status" value="4"/>
</dbReference>
<name>A0A0R3MPD5_9BRAD</name>
<dbReference type="EMBL" id="LLYA01000181">
    <property type="protein sequence ID" value="KRR20015.1"/>
    <property type="molecule type" value="Genomic_DNA"/>
</dbReference>
<comment type="caution">
    <text evidence="4">The sequence shown here is derived from an EMBL/GenBank/DDBJ whole genome shotgun (WGS) entry which is preliminary data.</text>
</comment>
<evidence type="ECO:0000259" key="3">
    <source>
        <dbReference type="SMART" id="SM01008"/>
    </source>
</evidence>
<evidence type="ECO:0000256" key="1">
    <source>
        <dbReference type="ARBA" id="ARBA00022505"/>
    </source>
</evidence>
<dbReference type="SMART" id="SM01008">
    <property type="entry name" value="Ald_Xan_dh_C"/>
    <property type="match status" value="1"/>
</dbReference>
<dbReference type="AlphaFoldDB" id="A0A0R3MPD5"/>
<accession>A0A0R3MPD5</accession>
<keyword evidence="5" id="KW-1185">Reference proteome</keyword>
<dbReference type="InterPro" id="IPR008274">
    <property type="entry name" value="AldOxase/xan_DH_MoCoBD1"/>
</dbReference>
<dbReference type="GO" id="GO:0016491">
    <property type="term" value="F:oxidoreductase activity"/>
    <property type="evidence" value="ECO:0007669"/>
    <property type="project" value="UniProtKB-KW"/>
</dbReference>
<dbReference type="PANTHER" id="PTHR11908:SF132">
    <property type="entry name" value="ALDEHYDE OXIDASE 1-RELATED"/>
    <property type="match status" value="1"/>
</dbReference>
<dbReference type="RefSeq" id="WP_057846443.1">
    <property type="nucleotide sequence ID" value="NZ_LLYA01000181.1"/>
</dbReference>
<dbReference type="Pfam" id="PF01315">
    <property type="entry name" value="Ald_Xan_dh_C"/>
    <property type="match status" value="1"/>
</dbReference>
<dbReference type="InterPro" id="IPR016208">
    <property type="entry name" value="Ald_Oxase/xanthine_DH-like"/>
</dbReference>
<feature type="domain" description="Aldehyde oxidase/xanthine dehydrogenase a/b hammerhead" evidence="3">
    <location>
        <begin position="20"/>
        <end position="139"/>
    </location>
</feature>
<dbReference type="Pfam" id="PF02738">
    <property type="entry name" value="MoCoBD_1"/>
    <property type="match status" value="1"/>
</dbReference>
<dbReference type="Proteomes" id="UP000052023">
    <property type="component" value="Unassembled WGS sequence"/>
</dbReference>
<dbReference type="Pfam" id="PF20256">
    <property type="entry name" value="MoCoBD_2"/>
    <property type="match status" value="1"/>
</dbReference>
<dbReference type="GO" id="GO:0005506">
    <property type="term" value="F:iron ion binding"/>
    <property type="evidence" value="ECO:0007669"/>
    <property type="project" value="InterPro"/>
</dbReference>
<proteinExistence type="predicted"/>
<dbReference type="OrthoDB" id="8428274at2"/>
<organism evidence="4 5">
    <name type="scientific">Bradyrhizobium retamae</name>
    <dbReference type="NCBI Taxonomy" id="1300035"/>
    <lineage>
        <taxon>Bacteria</taxon>
        <taxon>Pseudomonadati</taxon>
        <taxon>Pseudomonadota</taxon>
        <taxon>Alphaproteobacteria</taxon>
        <taxon>Hyphomicrobiales</taxon>
        <taxon>Nitrobacteraceae</taxon>
        <taxon>Bradyrhizobium</taxon>
    </lineage>
</organism>
<evidence type="ECO:0000256" key="2">
    <source>
        <dbReference type="ARBA" id="ARBA00023002"/>
    </source>
</evidence>
<dbReference type="InterPro" id="IPR037165">
    <property type="entry name" value="AldOxase/xan_DH_Mopterin-bd_sf"/>
</dbReference>
<reference evidence="4 5" key="1">
    <citation type="submission" date="2014-03" db="EMBL/GenBank/DDBJ databases">
        <title>Bradyrhizobium valentinum sp. nov., isolated from effective nodules of Lupinus mariae-josephae, a lupine endemic of basic-lime soils in Eastern Spain.</title>
        <authorList>
            <person name="Duran D."/>
            <person name="Rey L."/>
            <person name="Navarro A."/>
            <person name="Busquets A."/>
            <person name="Imperial J."/>
            <person name="Ruiz-Argueso T."/>
        </authorList>
    </citation>
    <scope>NUCLEOTIDE SEQUENCE [LARGE SCALE GENOMIC DNA]</scope>
    <source>
        <strain evidence="4 5">Ro19</strain>
    </source>
</reference>
<evidence type="ECO:0000313" key="5">
    <source>
        <dbReference type="Proteomes" id="UP000052023"/>
    </source>
</evidence>
<protein>
    <recommendedName>
        <fullName evidence="3">Aldehyde oxidase/xanthine dehydrogenase a/b hammerhead domain-containing protein</fullName>
    </recommendedName>
</protein>
<dbReference type="InterPro" id="IPR000674">
    <property type="entry name" value="Ald_Oxase/Xan_DH_a/b"/>
</dbReference>
<keyword evidence="1" id="KW-0500">Molybdenum</keyword>
<dbReference type="SUPFAM" id="SSF56003">
    <property type="entry name" value="Molybdenum cofactor-binding domain"/>
    <property type="match status" value="1"/>
</dbReference>
<dbReference type="InterPro" id="IPR036856">
    <property type="entry name" value="Ald_Oxase/Xan_DH_a/b_sf"/>
</dbReference>
<gene>
    <name evidence="4" type="ORF">CQ13_08820</name>
</gene>
<sequence>MTEPLLGRSLDRLEDARFVQGRGRYVADLAAPDALHGVVVRSPHAHARITAIGIEAARRMPGVAAVLTGAELASDDIGPLPCAVTSIPMTTPLVVPLYHALARGVVRHVGEPVAFVVAETVEAARDAAEAVVVDYEPLPPVVSIAAAILPDAPSIWPEATGNIAFQFNRGEVGPVEAAIRDAAHVVQCELVNNRVVAAPLETRGAIGQLDAASGRLHLIASAAGAHAIRDLLADGVFCIGREKLRVSIPDVGGGFGMKNVLYPEWVLVLWAARRLGRPVTWIGDRSEDFTGSAHGRDSIIRARLALDRDGRFLALDTRVFANLGAYVSTVAPAVPTMAMASAMGGVYDIPLIAFETKGVFTNTTPVDAYRGAGKPEANYLIERCIDIAAHQLGMDALKLRRKNIMRRFPYSSAMGLSVEQGSFAHAIDHAAASAEGFKARQKRSRKLGRLRGLGLACFLETARGQPNEVAEVQFGDDGLIDLKVGTHSNGQGHETTYARIAADALGLPLERFRFRQGDTDDLDSGGGHGGARSMHQGGTALLMAAEGLIENARRLAARLLQAGVDAVQYEAGMLRVAATGQEIGLDEVARASYQLAGEDLAPGLAHRATHLCDRYTFPNGCHVAEVEIDPETGEVRLDRYVIFDDYGRLLDRRQTLGQVHGGVAQGIGQALFEHALFDAETGQILSGSLMDYALPRAGDLPAFEGDLTPDFPSRANRLGVKGSGQAGAIAAPATIMNAVMNALAPLGVRHLDMPATPSRIWRAIQAAEARSRQRTDTTSADQ</sequence>
<dbReference type="InterPro" id="IPR046867">
    <property type="entry name" value="AldOxase/xan_DH_MoCoBD2"/>
</dbReference>
<dbReference type="PANTHER" id="PTHR11908">
    <property type="entry name" value="XANTHINE DEHYDROGENASE"/>
    <property type="match status" value="1"/>
</dbReference>
<dbReference type="Gene3D" id="3.90.1170.50">
    <property type="entry name" value="Aldehyde oxidase/xanthine dehydrogenase, a/b hammerhead"/>
    <property type="match status" value="1"/>
</dbReference>
<keyword evidence="2" id="KW-0560">Oxidoreductase</keyword>